<dbReference type="InterPro" id="IPR008969">
    <property type="entry name" value="CarboxyPept-like_regulatory"/>
</dbReference>
<dbReference type="InterPro" id="IPR013783">
    <property type="entry name" value="Ig-like_fold"/>
</dbReference>
<name>Q2YAJ1_NITMU</name>
<evidence type="ECO:0000256" key="1">
    <source>
        <dbReference type="ARBA" id="ARBA00022729"/>
    </source>
</evidence>
<feature type="domain" description="EF-hand" evidence="3">
    <location>
        <begin position="2685"/>
        <end position="2707"/>
    </location>
</feature>
<dbReference type="Pfam" id="PF13205">
    <property type="entry name" value="Big_5"/>
    <property type="match status" value="1"/>
</dbReference>
<dbReference type="InterPro" id="IPR011042">
    <property type="entry name" value="6-blade_b-propeller_TolB-like"/>
</dbReference>
<dbReference type="HOGENOM" id="CLU_223257_0_0_4"/>
<reference evidence="5" key="1">
    <citation type="submission" date="2005-08" db="EMBL/GenBank/DDBJ databases">
        <title>Complete sequence of chromosome 1 of Nitrosospira multiformis ATCC 25196.</title>
        <authorList>
            <person name="Copeland A."/>
            <person name="Lucas S."/>
            <person name="Lapidus A."/>
            <person name="Barry K."/>
            <person name="Detter J.C."/>
            <person name="Glavina T."/>
            <person name="Hammon N."/>
            <person name="Israni S."/>
            <person name="Pitluck S."/>
            <person name="Chain P."/>
            <person name="Malfatti S."/>
            <person name="Shin M."/>
            <person name="Vergez L."/>
            <person name="Schmutz J."/>
            <person name="Larimer F."/>
            <person name="Land M."/>
            <person name="Hauser L."/>
            <person name="Kyrpides N."/>
            <person name="Lykidis A."/>
            <person name="Richardson P."/>
        </authorList>
    </citation>
    <scope>NUCLEOTIDE SEQUENCE [LARGE SCALE GENOMIC DNA]</scope>
    <source>
        <strain evidence="5">ATCC 25196 / NCIMB 11849 / C 71</strain>
    </source>
</reference>
<keyword evidence="5" id="KW-1185">Reference proteome</keyword>
<dbReference type="InterPro" id="IPR044016">
    <property type="entry name" value="Big_13"/>
</dbReference>
<feature type="compositionally biased region" description="Pro residues" evidence="2">
    <location>
        <begin position="2289"/>
        <end position="2301"/>
    </location>
</feature>
<dbReference type="Gene3D" id="2.120.10.30">
    <property type="entry name" value="TolB, C-terminal domain"/>
    <property type="match status" value="2"/>
</dbReference>
<dbReference type="Pfam" id="PF07705">
    <property type="entry name" value="CARDB"/>
    <property type="match status" value="1"/>
</dbReference>
<reference evidence="4 5" key="2">
    <citation type="journal article" date="2008" name="Appl. Environ. Microbiol.">
        <title>Complete genome sequence of Nitrosospira multiformis, an ammonia-oxidizing bacterium from the soil environment.</title>
        <authorList>
            <person name="Norton J.M."/>
            <person name="Klotz M.G."/>
            <person name="Stein L.Y."/>
            <person name="Arp D.J."/>
            <person name="Bottomley P.J."/>
            <person name="Chain P.S."/>
            <person name="Hauser L.J."/>
            <person name="Land M.L."/>
            <person name="Larimer F.W."/>
            <person name="Shin M.W."/>
            <person name="Starkenburg S.R."/>
        </authorList>
    </citation>
    <scope>NUCLEOTIDE SEQUENCE [LARGE SCALE GENOMIC DNA]</scope>
    <source>
        <strain evidence="5">ATCC 25196 / NCIMB 11849 / C 71</strain>
    </source>
</reference>
<dbReference type="GO" id="GO:0005509">
    <property type="term" value="F:calcium ion binding"/>
    <property type="evidence" value="ECO:0007669"/>
    <property type="project" value="InterPro"/>
</dbReference>
<dbReference type="Gene3D" id="2.60.40.10">
    <property type="entry name" value="Immunoglobulins"/>
    <property type="match status" value="11"/>
</dbReference>
<dbReference type="eggNOG" id="COG3391">
    <property type="taxonomic scope" value="Bacteria"/>
</dbReference>
<accession>Q2YAJ1</accession>
<evidence type="ECO:0000313" key="4">
    <source>
        <dbReference type="EMBL" id="ABB74230.1"/>
    </source>
</evidence>
<dbReference type="InterPro" id="IPR018247">
    <property type="entry name" value="EF_Hand_1_Ca_BS"/>
</dbReference>
<dbReference type="CDD" id="cd03398">
    <property type="entry name" value="PAP2_haloperoxidase"/>
    <property type="match status" value="1"/>
</dbReference>
<dbReference type="EMBL" id="CP000103">
    <property type="protein sequence ID" value="ABB74230.1"/>
    <property type="molecule type" value="Genomic_DNA"/>
</dbReference>
<protein>
    <submittedName>
        <fullName evidence="4">Phosphoesterase, PA-phosphatase related protein</fullName>
    </submittedName>
</protein>
<dbReference type="NCBIfam" id="NF012209">
    <property type="entry name" value="LEPR-8K"/>
    <property type="match status" value="1"/>
</dbReference>
<dbReference type="eggNOG" id="COG1572">
    <property type="taxonomic scope" value="Bacteria"/>
</dbReference>
<gene>
    <name evidence="4" type="ordered locus">Nmul_A0927</name>
</gene>
<dbReference type="SUPFAM" id="SSF49464">
    <property type="entry name" value="Carboxypeptidase regulatory domain-like"/>
    <property type="match status" value="1"/>
</dbReference>
<dbReference type="STRING" id="323848.Nmul_A0927"/>
<keyword evidence="1" id="KW-0732">Signal</keyword>
<dbReference type="SUPFAM" id="SSF51004">
    <property type="entry name" value="C-terminal (heme d1) domain of cytochrome cd1-nitrite reductase"/>
    <property type="match status" value="1"/>
</dbReference>
<dbReference type="KEGG" id="nmu:Nmul_A0927"/>
<dbReference type="Gene3D" id="1.10.606.20">
    <property type="match status" value="1"/>
</dbReference>
<dbReference type="Pfam" id="PF19077">
    <property type="entry name" value="Big_13"/>
    <property type="match status" value="5"/>
</dbReference>
<dbReference type="SUPFAM" id="SSF101898">
    <property type="entry name" value="NHL repeat"/>
    <property type="match status" value="2"/>
</dbReference>
<feature type="compositionally biased region" description="Low complexity" evidence="2">
    <location>
        <begin position="1000"/>
        <end position="1010"/>
    </location>
</feature>
<evidence type="ECO:0000313" key="5">
    <source>
        <dbReference type="Proteomes" id="UP000002718"/>
    </source>
</evidence>
<dbReference type="InterPro" id="IPR011635">
    <property type="entry name" value="CARDB"/>
</dbReference>
<feature type="region of interest" description="Disordered" evidence="2">
    <location>
        <begin position="991"/>
        <end position="1010"/>
    </location>
</feature>
<feature type="region of interest" description="Disordered" evidence="2">
    <location>
        <begin position="2280"/>
        <end position="2305"/>
    </location>
</feature>
<sequence>MTPNNTLLRGIFVAKKSKNQRARLDQRKQLNNNRASQLLDSLLRRTGVQDSTPEDSHHIPQHKRLVIEALEPRLLLSADLIGSIDSSSLDRDFLPTEPASISVLITNQGDAPATPVTVKLFASSDSQLDAGDTLIGTATSSSPELLPGTSTTLDVPVSVGALDIGSYQLIASADPDQEIAEEDENNNIFLAERALNIARQFGQVPGHALPTSLSVNDTNGTAVTFSLSGPGWGEVTRSGAGLALSLFSTDTTSALTVTTSGSHSLLTGLAVDGNIKSILASNLDLLGTARISGSIQNITLGDVKGTSSLLVQGTGSGMAFSAGSVRSLVLTSATPINTVAVQEWLASGSAPASINGPSLGTLTATGEFSADINLSGAPATSYTLVNAQIGGAISGGSWIVLGRAGQIVAQSTDASWKAAFAAPLSLFSTRGTASGQLSTPSLQMLQVGGNLEQARIIVGANLGSDGGLGGTGSAADQFASGLLGRLRVTGSVIDSHVWVGIDPGNGIFDDGNDVVTGGTASRIQEIIIGGSLSSSSNIIAGSFPSLVKIEGLSVSPSTLPQLATSTIDTTKPSVKAALSNDTGRSADDHVTFDATIEGLITDANGIASLKAGFDDALLAPYSEILSDVQADGTLTLTAAQLAVINGSALTDGEHTLHLVATDKAGNTQGFDLRFILDTTAPGSPSVHLAAGDDSGSANDDNVTNINAPRIDVSAEAETAIRLYMGALLVAGIRSGPETQYQLDKLVDGAYTLNATAEDLAGNVSSASPALQLTVDTTAPSVPTLALAQQSDTGTVGDNTTTNEIVVLTGSTSPGARVDLVQAALNTVADSQGAFSFTGVALTLGDNDFTVRATDVAGNSSEFSQKITRTEIPSGGDTVLPQLNAALVNDTGFSATDGITSNGSIIGTVSDNVGLTSLLAGFDAMPPEQYQEILDSVQTDGTFNLTSAQLAAINGAPLADGAHNLHLIARDGAGNTRSLELQFVLDTAAPSTPTLGLAPESDTGTLGDNTTTNDTVVLTGSTSPGARVDLVEAALNTVADSQGAFSFSEVPLALGDNDFTARATDGAGNSSEFSQTIRRSEIPAGGDTVLPQLNAALTGDTGASATDGITSSVSISGTASDNVAVTSLLAGFDATPVAQYREIISHVSSNGQFVLDLPRLETIFGGTLTDGSHTLHLQAFDAAGNASAQIDVAFTLDTAAPIQPVFDLAVTSDSGTVGDHITNAAKVALVGTSEPGVSISVVGTSISALANNLGNFQLAGISLQDGANVLTLRAIDAAGNTSERSLTFQRTGEITQDQALFWNSKALEAIRLDVTDPPIATRLLAMVSLAIYDSLAAIDGTQAYLVKLSATGPVSADAAVAAAAHRVLTVEYPGQKGTFDAALAASLAKVAEGPAKDAGIALGTAVADTVLALRGNDGAQTFVDYPGSTELGKWRPTGPMFDVPDQPQWSTVTPFALSAANQFRPPAPPALDSSEYAQSVEEVRSVGSANSTTRTADQTEQAQFWADGMGSYTPPGHWNQIAEEIARAQGNSLSANARLFAMLNIALADAAIACWDAKYTYGLWRPETAINNADLDNNAATIKEEGWKPLLITPAHPEYVSGHSTFSAAAAGILNQVFGNDTSFSTTSYTLPGVTRSFDNFDAAAGEAGRSRVYGGIHYEFTNQAGQTLGHQVAEAVLARFALDADTQAPMVIAQDTPVALNTNLALSGQILDNLSGVVSAQYRIDGGDLKDLALDADGKFSITTAFALDGTADGSHTVTILARDAAGNLAAGFNRSFTLDTQAPALDLASLADGATLSAASRVTGTADPTGTWLVELFYTVDGGQKHSLIFDTTTGSFDQALILGNLGIGDHKLALNARDAAGNTANVIREVKVEALAPFTITRVTPTGGTGDVGVTYRPQVFFSREVNPNTLTANTFYATGPDGTKLDTTIVPALDGSFAWVFFDKPMPGGSNITLHLNGSAIRAQADGAFLDADGNGAAGGEFTWSFTSISSTVVAGTKLVGKVVDPGPDLLPMTFDDIRRGPDGVIHTPDDVFLNPIAHAKVYIIGLEDKVVYTDANGNFELTEVPVGEVKVVVDGRTATNAPEGIFFPEMVMSTQLLPGITNTVMGSMGSNEERLANADRREVYLPRVQTSALQQISQTETTVVTVDDKSAPDLTGEQRSQLTLTVPPGSAVGFDGKVLDDVKIGINTVPPELVRDMLPPGVLQHSFDITIQAPGVNTFTQPVQITFPNVFNAAPGTKLNILSFDHTTGLLVISGTGTVSADGKTVVSDEGSGVMAPGWHGMTPPGSPTNGPNPPRDPLPEEDCDELGAAKDALLDRVPAAVDSLIRNLVKNIAGLREFYTIMSESAQMATTMIEQFAEFKKQVDSGGDPSALRLGFELIKTNKDRWKAIYEAVVEQATSKNPVGLLEKTLEAAKPILEELSEACDSLVKALKEHDCPTFWVEVGCSAIDVAEFTVSNAESLLDLVRGGIKNLITKAGFEAVCIGLDAIEVALGIGDIEAQSTESGSILTSGVAFIANSSKTAVATTSDDLLAATNNTFTALLAHQRELIDSSAISIGDLESKVLNVGSTLADGIASIVGNPGNAFFLITDLRTGFELRGQTAADGTIDTMLPADSKLRVEIYDAASGRYGWAEFSSSASGTSTRIPNPLYLSASRLIDLDSDSLPDVAEKIIGTNLLDRDTDGDGILDFSELLQGLNPLGGLGIPTGVVSATTLQGTAEAVSVAGSTSDASKLTAYVATGSSGLAVVDVSRFTKPTLLAELKLSGSNKDVAVDAVRGLAAVAANEGGLHIIDVSNPVLPVLRQTITFGDFVTQVKVRDGLAYIAVGDSVAAVDLNTGDIRQTLDLGNSSGTTLTGLALEGKTLYTMDTNRTLRAISIDGDLLTLRDSLVLDAGGGKLFVGGGVAYVGTATDFTQGYSTVDVSDPADLKLISSIDAANIAGQSLAATGSGLLVTAGNLRGPRGEQIYALDVSSSNDPTNTGSFITRINLPAAPRDVVLANGLAFVADGAAGLQIVNYIGFDTKGVAPTVSIEVDGIDVDPEKAGIQVLEGRTVSVIPTVTDDVQVRNVELLVNGQVVSNDAAFPFELFAQAPTIAQSGNKLTIQVRATDTGGNATLSDPVVLDVVPDTFAPQVTKMSLDEGARVFFVRSIDVSFDEPLDLAKLNLSGIELINTGSDGVAGTADDRAIDVRLDTRSFGQSLSILPNGYLLPGTYQLRIDPSVIADKAGNALTAPIVLNFTIRPASDIRAGSGMPEITQAPSANPGQEIGLPVPFDPATARTTFNVIDASGNKTTRDVVVSRFDATQGLAYFRVPLDAVTGEIQVFSQVGSTKTTFADGTFLLQILPVIVDVQVQGVASDGSSATVVISGLGFVEGNNSEYRFGSDVVLDAGVNTGPDVYYGYVNGVYTANGQVTVTVPLSSGTFGPISIRTAGGASASYSVNLSGIAATALSGTPADADEASANPGQAVTLQGTGLSTATDVLLRWTDVNGDARMTRLSPTSAAADGSSATLVIPEYANGVASLQVFGSASQPLLQIVPKLTGFDVQSGALYLYGSGFVEGASSYGFAGATVADSRVNGGVDVYYNTDQNGRAYLDNSTLPRHGLGGLTVTTAGGTSAALDLNLLRSGSDTGAIGLLGDVAVDPVTGALWVSDNSNPGHILRIDEASGAILQTITLTDAFGAPYAFSLAGLQVLGEAINLNGTNVPQGSLLLFNGYASPDRVVAVNAANGAVIASLTLGQNYDLAAGVFDAASGHLFVTDARNSGNRIVEINAATGAEIASFAVPFTTYSYAGLTIDPVTGNLWLGTYSAAATLVEFTRTGTEVRRIDLASQGVNDSEISGLAFAPDGSLRVASSNGVVYRIDPAHDDAVQRATLTQVLASATDGVAAQSGVAAANIGQIIELRGTNFGAGTQVLFNTRDSNGNTSIVAIKPLAINDAGTRLQVLVPDLAATGEVKVVNTGASNLGFTSYNDAIYRNVTTTFTANSSTAVLRFADGGLQDINDESWGIDNVVVKQGSTTVFADTFEGGAKANWSNQITNRNALGTFSEFSGRFGNASQVLNLSGLTAGQTYTLSFDLYALDSWEGSHPTAGPDLIQITADGQQIFRETFANYYPDAQSVQTYGASSGIRLQIVPTLSGLSGRPGSDNAFNLIGSGFMEGTSTVTIGGRVFTGAAVNGVDVSGTRNDTLGVIAPRTLDGAIRVTTEGGYAEIAGSAFGTQPTVLFTGLTASANSGTVADATKASANTGQTITLTGQAFTAQTLVQFTGIDDSGALGTITRTGTPGSGGTSLSIEVPALARTGKVTVLGSNAGFDLQIVPTLKSLGGSLAPGSTVVLEGTGLVGSELTVQIDGRATGSFNVRTVFEGLGSSSADQQLLTLTVPTGVTTGIITVSTRGGTASLAGRNLSGISAIAGSGTPASSGIASANTGQTITLQGSGLQGSDRVVFTTIDSSGRLAERAIVPASVAADGNSMTVVVPVDATTGTLRLARDSSGVLLQIVPTLGDISASLNSIYNGGFLTLSGSGFAEGAIAVLFGGQRLNDSSRNTGPDVYQGYVDGKTALGYGENTTLNLIVPTNVPTGPIQVATIGGTSAAFGLSITGITASADSGTPANSTQASAVPGQTIKLQGSGLDASTDVVFETVDNNGNRSQLIVRPATVNAGGTEIQVAVPLNAVTGTVRVVGDRNASALALQILPVIVDVQVQGVASDGSSATVVISGLGFVEGNNSEYRFGSDVVLDAGVNTGPDVYYGYVNGVYTANGQVTVTVPLSSGTFGPISIRTAGGASASYSVNLSGIAATALSGTPADADEASANPGQAVTLQGTGLSTATDVLLRWTDVNGDARMTRLSPTSAAADGSSATLVIPEYANGVASLQVFGSASQPLLQIVPKLTGFDVQSGALYLYGSGFVEGASSYGFAGATVADSRVNGGVDVYYNTDQNGRAYLDNSTLPRHGLGGLTVTTAGGTSAALDLNLLRPGSDTGAIGLLGDVAVDPVTGALWVSDNSNPGHILRIDEASGAILQTITLTDAFGAPYAFSLAGLQVLGEAINLNGTNVPQGSLLLFNGYASPDRVVAVNAANGAVIASLTLGQNYDLAAGVFDAASGHLFVTDARNSGNRIVEINAATGAEIASFAVPFTTYSYAGLTIDPVTGNLWLGTYSAAATLVEFTRTGTEVRRIDLASQGVNDSEISGLAFAPDGSLRVASSNGVVYEALV</sequence>
<dbReference type="InterPro" id="IPR036938">
    <property type="entry name" value="PAP2/HPO_sf"/>
</dbReference>
<dbReference type="PROSITE" id="PS00018">
    <property type="entry name" value="EF_HAND_1"/>
    <property type="match status" value="1"/>
</dbReference>
<dbReference type="SUPFAM" id="SSF48317">
    <property type="entry name" value="Acid phosphatase/Vanadium-dependent haloperoxidase"/>
    <property type="match status" value="1"/>
</dbReference>
<dbReference type="InterPro" id="IPR053786">
    <property type="entry name" value="LEPRxLL_CS"/>
</dbReference>
<organism evidence="4 5">
    <name type="scientific">Nitrosospira multiformis (strain ATCC 25196 / NCIMB 11849 / C 71)</name>
    <dbReference type="NCBI Taxonomy" id="323848"/>
    <lineage>
        <taxon>Bacteria</taxon>
        <taxon>Pseudomonadati</taxon>
        <taxon>Pseudomonadota</taxon>
        <taxon>Betaproteobacteria</taxon>
        <taxon>Nitrosomonadales</taxon>
        <taxon>Nitrosomonadaceae</taxon>
        <taxon>Nitrosospira</taxon>
    </lineage>
</organism>
<dbReference type="NCBIfam" id="NF033510">
    <property type="entry name" value="Ca_tandemer"/>
    <property type="match status" value="1"/>
</dbReference>
<dbReference type="InterPro" id="IPR002048">
    <property type="entry name" value="EF_hand_dom"/>
</dbReference>
<dbReference type="InterPro" id="IPR011048">
    <property type="entry name" value="Haem_d1_sf"/>
</dbReference>
<dbReference type="InterPro" id="IPR013211">
    <property type="entry name" value="LVIVD"/>
</dbReference>
<dbReference type="Pfam" id="PF08309">
    <property type="entry name" value="LVIVD"/>
    <property type="match status" value="2"/>
</dbReference>
<evidence type="ECO:0000256" key="2">
    <source>
        <dbReference type="SAM" id="MobiDB-lite"/>
    </source>
</evidence>
<dbReference type="eggNOG" id="COG5276">
    <property type="taxonomic scope" value="Bacteria"/>
</dbReference>
<proteinExistence type="predicted"/>
<dbReference type="eggNOG" id="COG0671">
    <property type="taxonomic scope" value="Bacteria"/>
</dbReference>
<dbReference type="PROSITE" id="PS50222">
    <property type="entry name" value="EF_HAND_2"/>
    <property type="match status" value="1"/>
</dbReference>
<dbReference type="PANTHER" id="PTHR34599:SF1">
    <property type="entry name" value="PHOSPHATIDIC ACID PHOSPHATASE TYPE 2_HALOPEROXIDASE DOMAIN-CONTAINING PROTEIN"/>
    <property type="match status" value="1"/>
</dbReference>
<dbReference type="InterPro" id="IPR032812">
    <property type="entry name" value="SbsA_Ig"/>
</dbReference>
<dbReference type="Proteomes" id="UP000002718">
    <property type="component" value="Chromosome"/>
</dbReference>
<evidence type="ECO:0000259" key="3">
    <source>
        <dbReference type="PROSITE" id="PS50222"/>
    </source>
</evidence>
<dbReference type="PANTHER" id="PTHR34599">
    <property type="entry name" value="PEROXIDASE-RELATED"/>
    <property type="match status" value="1"/>
</dbReference>
<dbReference type="InterPro" id="IPR052559">
    <property type="entry name" value="V-haloperoxidase"/>
</dbReference>